<name>A0ABR2KFN1_9EUKA</name>
<keyword evidence="10" id="KW-1185">Reference proteome</keyword>
<evidence type="ECO:0000256" key="3">
    <source>
        <dbReference type="ARBA" id="ARBA00022840"/>
    </source>
</evidence>
<evidence type="ECO:0000259" key="8">
    <source>
        <dbReference type="PROSITE" id="PS50013"/>
    </source>
</evidence>
<dbReference type="PROSITE" id="PS51543">
    <property type="entry name" value="FYRC"/>
    <property type="match status" value="1"/>
</dbReference>
<proteinExistence type="predicted"/>
<dbReference type="Gene3D" id="2.40.50.40">
    <property type="match status" value="1"/>
</dbReference>
<dbReference type="Pfam" id="PF05965">
    <property type="entry name" value="FYRC"/>
    <property type="match status" value="1"/>
</dbReference>
<keyword evidence="3" id="KW-0067">ATP-binding</keyword>
<keyword evidence="6" id="KW-0539">Nucleus</keyword>
<dbReference type="InterPro" id="IPR038718">
    <property type="entry name" value="SNF2-like_sf"/>
</dbReference>
<dbReference type="Gene3D" id="3.30.160.360">
    <property type="match status" value="1"/>
</dbReference>
<dbReference type="Gene3D" id="1.10.10.60">
    <property type="entry name" value="Homeodomain-like"/>
    <property type="match status" value="1"/>
</dbReference>
<dbReference type="PROSITE" id="PS51542">
    <property type="entry name" value="FYRN"/>
    <property type="match status" value="1"/>
</dbReference>
<protein>
    <submittedName>
        <fullName evidence="9">Choline dehydrogenase 6</fullName>
    </submittedName>
</protein>
<dbReference type="InterPro" id="IPR014001">
    <property type="entry name" value="Helicase_ATP-bd"/>
</dbReference>
<feature type="region of interest" description="Disordered" evidence="7">
    <location>
        <begin position="1672"/>
        <end position="1746"/>
    </location>
</feature>
<comment type="subcellular location">
    <subcellularLocation>
        <location evidence="1">Nucleus</location>
    </subcellularLocation>
</comment>
<feature type="compositionally biased region" description="Low complexity" evidence="7">
    <location>
        <begin position="948"/>
        <end position="971"/>
    </location>
</feature>
<dbReference type="InterPro" id="IPR023779">
    <property type="entry name" value="Chromodomain_CS"/>
</dbReference>
<dbReference type="SMART" id="SM00487">
    <property type="entry name" value="DEXDc"/>
    <property type="match status" value="1"/>
</dbReference>
<feature type="compositionally biased region" description="Low complexity" evidence="7">
    <location>
        <begin position="1510"/>
        <end position="1543"/>
    </location>
</feature>
<dbReference type="PANTHER" id="PTHR45623:SF14">
    <property type="entry name" value="CHROMODOMAIN-HELICASE-DNA-BINDING PROTEIN 1"/>
    <property type="match status" value="1"/>
</dbReference>
<dbReference type="Pfam" id="PF00385">
    <property type="entry name" value="Chromo"/>
    <property type="match status" value="1"/>
</dbReference>
<feature type="region of interest" description="Disordered" evidence="7">
    <location>
        <begin position="1316"/>
        <end position="1336"/>
    </location>
</feature>
<evidence type="ECO:0000256" key="2">
    <source>
        <dbReference type="ARBA" id="ARBA00022741"/>
    </source>
</evidence>
<dbReference type="SUPFAM" id="SSF52540">
    <property type="entry name" value="P-loop containing nucleoside triphosphate hydrolases"/>
    <property type="match status" value="1"/>
</dbReference>
<dbReference type="InterPro" id="IPR027417">
    <property type="entry name" value="P-loop_NTPase"/>
</dbReference>
<dbReference type="Proteomes" id="UP001470230">
    <property type="component" value="Unassembled WGS sequence"/>
</dbReference>
<reference evidence="9 10" key="1">
    <citation type="submission" date="2024-04" db="EMBL/GenBank/DDBJ databases">
        <title>Tritrichomonas musculus Genome.</title>
        <authorList>
            <person name="Alves-Ferreira E."/>
            <person name="Grigg M."/>
            <person name="Lorenzi H."/>
            <person name="Galac M."/>
        </authorList>
    </citation>
    <scope>NUCLEOTIDE SEQUENCE [LARGE SCALE GENOMIC DNA]</scope>
    <source>
        <strain evidence="9 10">EAF2021</strain>
    </source>
</reference>
<keyword evidence="5" id="KW-0804">Transcription</keyword>
<dbReference type="EMBL" id="JAPFFF010000005">
    <property type="protein sequence ID" value="KAK8889934.1"/>
    <property type="molecule type" value="Genomic_DNA"/>
</dbReference>
<evidence type="ECO:0000313" key="9">
    <source>
        <dbReference type="EMBL" id="KAK8889934.1"/>
    </source>
</evidence>
<dbReference type="InterPro" id="IPR000330">
    <property type="entry name" value="SNF2_N"/>
</dbReference>
<feature type="compositionally biased region" description="Low complexity" evidence="7">
    <location>
        <begin position="1674"/>
        <end position="1709"/>
    </location>
</feature>
<dbReference type="SMART" id="SM00298">
    <property type="entry name" value="CHROMO"/>
    <property type="match status" value="2"/>
</dbReference>
<dbReference type="InterPro" id="IPR023780">
    <property type="entry name" value="Chromo_domain"/>
</dbReference>
<dbReference type="Gene3D" id="3.40.50.10810">
    <property type="entry name" value="Tandem AAA-ATPase domain"/>
    <property type="match status" value="1"/>
</dbReference>
<feature type="compositionally biased region" description="Acidic residues" evidence="7">
    <location>
        <begin position="1465"/>
        <end position="1497"/>
    </location>
</feature>
<evidence type="ECO:0000313" key="10">
    <source>
        <dbReference type="Proteomes" id="UP001470230"/>
    </source>
</evidence>
<dbReference type="InterPro" id="IPR003889">
    <property type="entry name" value="FYrich_C"/>
</dbReference>
<dbReference type="PROSITE" id="PS00598">
    <property type="entry name" value="CHROMO_1"/>
    <property type="match status" value="1"/>
</dbReference>
<keyword evidence="4" id="KW-0805">Transcription regulation</keyword>
<feature type="region of interest" description="Disordered" evidence="7">
    <location>
        <begin position="1449"/>
        <end position="1561"/>
    </location>
</feature>
<evidence type="ECO:0000256" key="7">
    <source>
        <dbReference type="SAM" id="MobiDB-lite"/>
    </source>
</evidence>
<feature type="domain" description="Chromo" evidence="8">
    <location>
        <begin position="92"/>
        <end position="145"/>
    </location>
</feature>
<dbReference type="InterPro" id="IPR003888">
    <property type="entry name" value="FYrich_N"/>
</dbReference>
<feature type="compositionally biased region" description="Acidic residues" evidence="7">
    <location>
        <begin position="238"/>
        <end position="247"/>
    </location>
</feature>
<evidence type="ECO:0000256" key="4">
    <source>
        <dbReference type="ARBA" id="ARBA00023015"/>
    </source>
</evidence>
<feature type="compositionally biased region" description="Acidic residues" evidence="7">
    <location>
        <begin position="1316"/>
        <end position="1329"/>
    </location>
</feature>
<feature type="compositionally biased region" description="Polar residues" evidence="7">
    <location>
        <begin position="1724"/>
        <end position="1746"/>
    </location>
</feature>
<feature type="region of interest" description="Disordered" evidence="7">
    <location>
        <begin position="218"/>
        <end position="248"/>
    </location>
</feature>
<sequence>MSSKKKSSSSEQKENSTDVPLSPYESILACRSNPPGPPQYLVKLREKSYHDSQWISGDELQKNPQSSSMLTRFIKNQRDYPTEEPYYDLQYNIIDRIILKKDRKYFVKWMGLGYEQATWEPKSAVTEEALEDFKRRQLQSHPLKSGDVNKLPSINIQRIVSYPFGDKNLESYQISTMNLLLNNFSKMKNTDIIDCYNSQLTISCAAFFDYILKNPKENNNNSNTRSTRRTRSQKNDDNDSSEGENEGECGPVLIVAPLTSTVKWYDAFRQIKNATTLNYTGKKEGRQVSVDKDFYYSEDRLKFHVLITTPDILAHDMELLSEIKWRIGIFDEANRLRNPKSKLTQVLQHFVIGTQIAFMQNAPNYFALKKLTDLLIASSTNPYINEDIKKAADKVRSQIQPKVLKRKNTNNEEETFSTYYIDCPLSSTQKKILRKVIHEAARYIQKKNFIPLCQRILRICSHPFLLHSQEYMLSGVDLIESSTKLSILKELLIKKETPASIPVMSTTNRVLIMSDFSLMLDMIEDVFRKNSIKTERIILASKEIQHEDATVFLYNPKYCRISPSLFESMNMIIVFDGDGSELEEMLKMKKPPHLHKIYRFQCRDCSEERLSQMCIINNVNIDEIKPGQYESICKLSALAALSDKKAPDPRHILEKATVVKNTFNQNEVIEQDFENCDFWSYLVGDEDPVKEQGEFESENILANNAELESTNHEWTCRERDQLLRGLCRFGFNRWKEMRIQTGLRISVKNVVNASRALVREMIRILRSDSGHAVTREFIKETTLEDDEVSDKEFINKSCFSESDFKSNLSKNVVLYLREIENIHFLGESAKDKSVYEISLPHPSGTLPKWWKEDYDRYLVYGTWKYGLGCYEQFVEDANQDIQKIFGPSDDPIDQKDLTERVMKLADAIKRKQSINQRGESTEKTQSKKDNAAYQPPPSISSAQEAQGSQSDSEFSSNPNSGSSTPSYTISSRSRKVEPTASYDNGTYGSESTSRWSREEKRDIYQFLNRYGVPEDSLGNPDYEAFARDSHLNRTRTVDEVKVMVEEYLSKCQIPQEEGGNKQNTSRKINQRCTSMRQLREILRDEEKAPYIFEHAPHWRYLPKEWTYQHEYQYFREILNIGLVNDAYQEILKGSAFDDIFKEKPPPSFMFKDTLVMKRIKNIYSSMIEGMKDGSLEKLMKSSPNSNLKISKPASHIAKPITQVKPTPNLSENTALNAPKKSKIKMPAPEGYTIQSNRSLFPADRAIFDGRVILPLNLGGDKIILETGKIVPEHEEFHNDRYIYPIGYKISNILPSSTEKGINVNWINEIALDDVPEEAEQNSAEQEEDGEKSSTASTRKPKLIFRSWMENRPDKVYEGDTPNAVWGKICDDINAVNNDGKKVVISGIDAFLLSNPNVTYLIQKMKGAKKCNKYKVKPLSLPPEAQRMRQWNQYLGIPFENLKITPQAIEAKSGQKNSKSKKETVEENTDADEQEEEEEEVEEEEEEEEVQEEEEEPSYDPKAKSSKSKSKTANNNKKQSNKNNTAPQVNNKSNANNTNKKQNQVRPNIKSNGGINNNPIVPPNGMPPSMLPGAVLPKQLKQQFPGQFLPQGNMMQNYFNQGNLMAKQAMQNQLMNPNLMQPNMIQNNSSPPNLPFFIPNNMPNPQMVQNNLPQGYMPQPGFMQSNQMQNFYSKPNVINNNNNNNLIQNNNPNPPIDQVQMQTQMQQQPPIQQPPPQQMQPQQPDVNIQSTLQTDPTFANNNNPVNK</sequence>
<organism evidence="9 10">
    <name type="scientific">Tritrichomonas musculus</name>
    <dbReference type="NCBI Taxonomy" id="1915356"/>
    <lineage>
        <taxon>Eukaryota</taxon>
        <taxon>Metamonada</taxon>
        <taxon>Parabasalia</taxon>
        <taxon>Tritrichomonadida</taxon>
        <taxon>Tritrichomonadidae</taxon>
        <taxon>Tritrichomonas</taxon>
    </lineage>
</organism>
<dbReference type="SUPFAM" id="SSF54160">
    <property type="entry name" value="Chromo domain-like"/>
    <property type="match status" value="2"/>
</dbReference>
<keyword evidence="2" id="KW-0547">Nucleotide-binding</keyword>
<evidence type="ECO:0000256" key="5">
    <source>
        <dbReference type="ARBA" id="ARBA00023163"/>
    </source>
</evidence>
<feature type="region of interest" description="Disordered" evidence="7">
    <location>
        <begin position="1"/>
        <end position="33"/>
    </location>
</feature>
<dbReference type="PROSITE" id="PS50013">
    <property type="entry name" value="CHROMO_2"/>
    <property type="match status" value="1"/>
</dbReference>
<accession>A0ABR2KFN1</accession>
<dbReference type="Pfam" id="PF05964">
    <property type="entry name" value="FYRN"/>
    <property type="match status" value="1"/>
</dbReference>
<evidence type="ECO:0000256" key="6">
    <source>
        <dbReference type="ARBA" id="ARBA00023242"/>
    </source>
</evidence>
<feature type="compositionally biased region" description="Basic and acidic residues" evidence="7">
    <location>
        <begin position="919"/>
        <end position="930"/>
    </location>
</feature>
<comment type="caution">
    <text evidence="9">The sequence shown here is derived from an EMBL/GenBank/DDBJ whole genome shotgun (WGS) entry which is preliminary data.</text>
</comment>
<dbReference type="InterPro" id="IPR000953">
    <property type="entry name" value="Chromo/chromo_shadow_dom"/>
</dbReference>
<dbReference type="Pfam" id="PF00176">
    <property type="entry name" value="SNF2-rel_dom"/>
    <property type="match status" value="1"/>
</dbReference>
<dbReference type="PANTHER" id="PTHR45623">
    <property type="entry name" value="CHROMODOMAIN-HELICASE-DNA-BINDING PROTEIN 3-RELATED-RELATED"/>
    <property type="match status" value="1"/>
</dbReference>
<dbReference type="Gene3D" id="3.40.50.300">
    <property type="entry name" value="P-loop containing nucleotide triphosphate hydrolases"/>
    <property type="match status" value="1"/>
</dbReference>
<feature type="compositionally biased region" description="Polar residues" evidence="7">
    <location>
        <begin position="981"/>
        <end position="994"/>
    </location>
</feature>
<evidence type="ECO:0000256" key="1">
    <source>
        <dbReference type="ARBA" id="ARBA00004123"/>
    </source>
</evidence>
<feature type="region of interest" description="Disordered" evidence="7">
    <location>
        <begin position="908"/>
        <end position="995"/>
    </location>
</feature>
<dbReference type="InterPro" id="IPR016197">
    <property type="entry name" value="Chromo-like_dom_sf"/>
</dbReference>
<gene>
    <name evidence="9" type="ORF">M9Y10_034690</name>
</gene>